<dbReference type="VEuPathDB" id="FungiDB:MUCCIDRAFT_77524"/>
<protein>
    <recommendedName>
        <fullName evidence="3">F-box domain-containing protein</fullName>
    </recommendedName>
</protein>
<gene>
    <name evidence="1" type="ORF">MUCCIDRAFT_77524</name>
</gene>
<evidence type="ECO:0000313" key="2">
    <source>
        <dbReference type="Proteomes" id="UP000077051"/>
    </source>
</evidence>
<evidence type="ECO:0008006" key="3">
    <source>
        <dbReference type="Google" id="ProtNLM"/>
    </source>
</evidence>
<evidence type="ECO:0000313" key="1">
    <source>
        <dbReference type="EMBL" id="OAD07514.1"/>
    </source>
</evidence>
<organism evidence="1 2">
    <name type="scientific">Mucor lusitanicus CBS 277.49</name>
    <dbReference type="NCBI Taxonomy" id="747725"/>
    <lineage>
        <taxon>Eukaryota</taxon>
        <taxon>Fungi</taxon>
        <taxon>Fungi incertae sedis</taxon>
        <taxon>Mucoromycota</taxon>
        <taxon>Mucoromycotina</taxon>
        <taxon>Mucoromycetes</taxon>
        <taxon>Mucorales</taxon>
        <taxon>Mucorineae</taxon>
        <taxon>Mucoraceae</taxon>
        <taxon>Mucor</taxon>
    </lineage>
</organism>
<sequence>MPLLNAPMLPETMLTLIMSYIHLLSQLKECRLVCKAWTNPGLINMLGQEIVLRSDSGTLRLYDILLREPSRAHLIKHLKIEAEISDSFILKQLLRLALTPNIETIRGDHIHDEFFIEFNMIVATWPQGFRKLRALPNPNMITAAYFTAVCQRDAYFYICIAMFSQFKNLASLSLIMDGMTDLRTLEMVVLRTCPSIVELTWHFGVIASDVVQPPDIKNWIKLSVEKQEYLEILQIQDHCPTHYLQYFLHKYPNTKKINISSTVSCNGQTMTDLKRIIGLIENGPSKKIVVFVDPRQDFRAIMKCLLLEYSKYKIDPRYNKVHDRMELALYTDE</sequence>
<name>A0A168PC44_MUCCL</name>
<keyword evidence="2" id="KW-1185">Reference proteome</keyword>
<dbReference type="AlphaFoldDB" id="A0A168PC44"/>
<proteinExistence type="predicted"/>
<comment type="caution">
    <text evidence="1">The sequence shown here is derived from an EMBL/GenBank/DDBJ whole genome shotgun (WGS) entry which is preliminary data.</text>
</comment>
<dbReference type="Proteomes" id="UP000077051">
    <property type="component" value="Unassembled WGS sequence"/>
</dbReference>
<reference evidence="1 2" key="1">
    <citation type="submission" date="2015-06" db="EMBL/GenBank/DDBJ databases">
        <title>Expansion of signal transduction pathways in fungi by whole-genome duplication.</title>
        <authorList>
            <consortium name="DOE Joint Genome Institute"/>
            <person name="Corrochano L.M."/>
            <person name="Kuo A."/>
            <person name="Marcet-Houben M."/>
            <person name="Polaino S."/>
            <person name="Salamov A."/>
            <person name="Villalobos J.M."/>
            <person name="Alvarez M.I."/>
            <person name="Avalos J."/>
            <person name="Benito E.P."/>
            <person name="Benoit I."/>
            <person name="Burger G."/>
            <person name="Camino L.P."/>
            <person name="Canovas D."/>
            <person name="Cerda-Olmedo E."/>
            <person name="Cheng J.-F."/>
            <person name="Dominguez A."/>
            <person name="Elias M."/>
            <person name="Eslava A.P."/>
            <person name="Glaser F."/>
            <person name="Grimwood J."/>
            <person name="Gutierrez G."/>
            <person name="Heitman J."/>
            <person name="Henrissat B."/>
            <person name="Iturriaga E.A."/>
            <person name="Lang B.F."/>
            <person name="Lavin J.L."/>
            <person name="Lee S."/>
            <person name="Li W."/>
            <person name="Lindquist E."/>
            <person name="Lopez-Garcia S."/>
            <person name="Luque E.M."/>
            <person name="Marcos A.T."/>
            <person name="Martin J."/>
            <person name="Mccluskey K."/>
            <person name="Medina H.R."/>
            <person name="Miralles-Duran A."/>
            <person name="Miyazaki A."/>
            <person name="Munoz-Torres E."/>
            <person name="Oguiza J.A."/>
            <person name="Ohm R."/>
            <person name="Olmedo M."/>
            <person name="Orejas M."/>
            <person name="Ortiz-Castellanos L."/>
            <person name="Pisabarro A.G."/>
            <person name="Rodriguez-Romero J."/>
            <person name="Ruiz-Herrera J."/>
            <person name="Ruiz-Vazquez R."/>
            <person name="Sanz C."/>
            <person name="Schackwitz W."/>
            <person name="Schmutz J."/>
            <person name="Shahriari M."/>
            <person name="Shelest E."/>
            <person name="Silva-Franco F."/>
            <person name="Soanes D."/>
            <person name="Syed K."/>
            <person name="Tagua V.G."/>
            <person name="Talbot N.J."/>
            <person name="Thon M."/>
            <person name="De Vries R.P."/>
            <person name="Wiebenga A."/>
            <person name="Yadav J.S."/>
            <person name="Braun E.L."/>
            <person name="Baker S."/>
            <person name="Garre V."/>
            <person name="Horwitz B."/>
            <person name="Torres-Martinez S."/>
            <person name="Idnurm A."/>
            <person name="Herrera-Estrella A."/>
            <person name="Gabaldon T."/>
            <person name="Grigoriev I.V."/>
        </authorList>
    </citation>
    <scope>NUCLEOTIDE SEQUENCE [LARGE SCALE GENOMIC DNA]</scope>
    <source>
        <strain evidence="1 2">CBS 277.49</strain>
    </source>
</reference>
<dbReference type="EMBL" id="AMYB01000001">
    <property type="protein sequence ID" value="OAD07514.1"/>
    <property type="molecule type" value="Genomic_DNA"/>
</dbReference>
<dbReference type="Gene3D" id="1.20.1280.50">
    <property type="match status" value="1"/>
</dbReference>
<accession>A0A168PC44</accession>